<feature type="transmembrane region" description="Helical" evidence="2">
    <location>
        <begin position="6"/>
        <end position="31"/>
    </location>
</feature>
<comment type="caution">
    <text evidence="3">The sequence shown here is derived from an EMBL/GenBank/DDBJ whole genome shotgun (WGS) entry which is preliminary data.</text>
</comment>
<feature type="region of interest" description="Disordered" evidence="1">
    <location>
        <begin position="274"/>
        <end position="303"/>
    </location>
</feature>
<keyword evidence="2" id="KW-0812">Transmembrane</keyword>
<protein>
    <submittedName>
        <fullName evidence="3">Uncharacterized protein</fullName>
    </submittedName>
</protein>
<feature type="non-terminal residue" evidence="3">
    <location>
        <position position="303"/>
    </location>
</feature>
<keyword evidence="4" id="KW-1185">Reference proteome</keyword>
<dbReference type="OrthoDB" id="421740at2759"/>
<evidence type="ECO:0000313" key="3">
    <source>
        <dbReference type="EMBL" id="CAE7688158.1"/>
    </source>
</evidence>
<dbReference type="EMBL" id="CAJNIZ010044418">
    <property type="protein sequence ID" value="CAE7688158.1"/>
    <property type="molecule type" value="Genomic_DNA"/>
</dbReference>
<feature type="transmembrane region" description="Helical" evidence="2">
    <location>
        <begin position="172"/>
        <end position="195"/>
    </location>
</feature>
<reference evidence="3" key="1">
    <citation type="submission" date="2021-02" db="EMBL/GenBank/DDBJ databases">
        <authorList>
            <person name="Dougan E. K."/>
            <person name="Rhodes N."/>
            <person name="Thang M."/>
            <person name="Chan C."/>
        </authorList>
    </citation>
    <scope>NUCLEOTIDE SEQUENCE</scope>
</reference>
<gene>
    <name evidence="3" type="ORF">SPIL2461_LOCUS19258</name>
</gene>
<dbReference type="AlphaFoldDB" id="A0A812WK64"/>
<evidence type="ECO:0000313" key="4">
    <source>
        <dbReference type="Proteomes" id="UP000649617"/>
    </source>
</evidence>
<organism evidence="3 4">
    <name type="scientific">Symbiodinium pilosum</name>
    <name type="common">Dinoflagellate</name>
    <dbReference type="NCBI Taxonomy" id="2952"/>
    <lineage>
        <taxon>Eukaryota</taxon>
        <taxon>Sar</taxon>
        <taxon>Alveolata</taxon>
        <taxon>Dinophyceae</taxon>
        <taxon>Suessiales</taxon>
        <taxon>Symbiodiniaceae</taxon>
        <taxon>Symbiodinium</taxon>
    </lineage>
</organism>
<proteinExistence type="predicted"/>
<dbReference type="Proteomes" id="UP000649617">
    <property type="component" value="Unassembled WGS sequence"/>
</dbReference>
<keyword evidence="2" id="KW-1133">Transmembrane helix</keyword>
<feature type="transmembrane region" description="Helical" evidence="2">
    <location>
        <begin position="207"/>
        <end position="229"/>
    </location>
</feature>
<name>A0A812WK64_SYMPI</name>
<feature type="transmembrane region" description="Helical" evidence="2">
    <location>
        <begin position="241"/>
        <end position="258"/>
    </location>
</feature>
<sequence length="303" mass="33234">AQRGEGLVTMVTTSGLLLAVAMLVVPFVLYLGQGFMEDLAELPRQLTDFRVQDAKCYCCSNNHKHPTTGQTLPCDRSMVFQSLKKWYITNETSEGGKMDGDHLDRFNTLVRAELAPQIVPNLEATGLPVRYIIFAVTTASHPSLCIFIPRWWSQVPGLDGWALFTVTLRVLMNWACFGTACLFASGFAMKLAALGMRLHQRKAVESYWLMPALMVLPLVFVTGTLWFSVALTGVLTEDTSLLPLLPFSFQVAITLALVGNVKVLHRHAEVPGRANKALDGNGGQNAQSTRADSDASEVGIFEV</sequence>
<evidence type="ECO:0000256" key="1">
    <source>
        <dbReference type="SAM" id="MobiDB-lite"/>
    </source>
</evidence>
<keyword evidence="2" id="KW-0472">Membrane</keyword>
<evidence type="ECO:0000256" key="2">
    <source>
        <dbReference type="SAM" id="Phobius"/>
    </source>
</evidence>
<accession>A0A812WK64</accession>